<name>A0A841BGY8_9ACTN</name>
<gene>
    <name evidence="1" type="ORF">F4553_000274</name>
</gene>
<evidence type="ECO:0000313" key="2">
    <source>
        <dbReference type="Proteomes" id="UP000587527"/>
    </source>
</evidence>
<comment type="caution">
    <text evidence="1">The sequence shown here is derived from an EMBL/GenBank/DDBJ whole genome shotgun (WGS) entry which is preliminary data.</text>
</comment>
<proteinExistence type="predicted"/>
<organism evidence="1 2">
    <name type="scientific">Allocatelliglobosispora scoriae</name>
    <dbReference type="NCBI Taxonomy" id="643052"/>
    <lineage>
        <taxon>Bacteria</taxon>
        <taxon>Bacillati</taxon>
        <taxon>Actinomycetota</taxon>
        <taxon>Actinomycetes</taxon>
        <taxon>Micromonosporales</taxon>
        <taxon>Micromonosporaceae</taxon>
        <taxon>Allocatelliglobosispora</taxon>
    </lineage>
</organism>
<sequence>MVQVGDLTLDITEQNRAVERVLATIDNPRHRYLLQVYLRHR</sequence>
<dbReference type="EMBL" id="JACHMN010000001">
    <property type="protein sequence ID" value="MBB5866895.1"/>
    <property type="molecule type" value="Genomic_DNA"/>
</dbReference>
<reference evidence="1 2" key="1">
    <citation type="submission" date="2020-08" db="EMBL/GenBank/DDBJ databases">
        <title>Sequencing the genomes of 1000 actinobacteria strains.</title>
        <authorList>
            <person name="Klenk H.-P."/>
        </authorList>
    </citation>
    <scope>NUCLEOTIDE SEQUENCE [LARGE SCALE GENOMIC DNA]</scope>
    <source>
        <strain evidence="1 2">DSM 45362</strain>
    </source>
</reference>
<protein>
    <submittedName>
        <fullName evidence="1">Uncharacterized protein</fullName>
    </submittedName>
</protein>
<dbReference type="AlphaFoldDB" id="A0A841BGY8"/>
<dbReference type="Proteomes" id="UP000587527">
    <property type="component" value="Unassembled WGS sequence"/>
</dbReference>
<keyword evidence="2" id="KW-1185">Reference proteome</keyword>
<accession>A0A841BGY8</accession>
<dbReference type="RefSeq" id="WP_281394927.1">
    <property type="nucleotide sequence ID" value="NZ_JACHMN010000001.1"/>
</dbReference>
<evidence type="ECO:0000313" key="1">
    <source>
        <dbReference type="EMBL" id="MBB5866895.1"/>
    </source>
</evidence>